<dbReference type="InterPro" id="IPR047817">
    <property type="entry name" value="ABC2_TM_bact-type"/>
</dbReference>
<evidence type="ECO:0000259" key="6">
    <source>
        <dbReference type="PROSITE" id="PS51012"/>
    </source>
</evidence>
<comment type="subcellular location">
    <subcellularLocation>
        <location evidence="1">Membrane</location>
        <topology evidence="1">Multi-pass membrane protein</topology>
    </subcellularLocation>
</comment>
<dbReference type="EMBL" id="KR020505">
    <property type="protein sequence ID" value="AKS28465.1"/>
    <property type="molecule type" value="Genomic_DNA"/>
</dbReference>
<evidence type="ECO:0000313" key="7">
    <source>
        <dbReference type="EMBL" id="AKS28465.1"/>
    </source>
</evidence>
<dbReference type="PIRSF" id="PIRSF006648">
    <property type="entry name" value="DrrB"/>
    <property type="match status" value="1"/>
</dbReference>
<dbReference type="PRINTS" id="PR00164">
    <property type="entry name" value="ABC2TRNSPORT"/>
</dbReference>
<proteinExistence type="predicted"/>
<dbReference type="GeneID" id="26939216"/>
<feature type="transmembrane region" description="Helical" evidence="5">
    <location>
        <begin position="128"/>
        <end position="152"/>
    </location>
</feature>
<dbReference type="RefSeq" id="YP_009237418.1">
    <property type="nucleotide sequence ID" value="NC_029576.1"/>
</dbReference>
<organism evidence="7">
    <name type="scientific">Wildemania schizophylla</name>
    <name type="common">Red alga</name>
    <name type="synonym">Porphyra schizophylla</name>
    <dbReference type="NCBI Taxonomy" id="1134705"/>
    <lineage>
        <taxon>Eukaryota</taxon>
        <taxon>Rhodophyta</taxon>
        <taxon>Bangiophyceae</taxon>
        <taxon>Bangiales</taxon>
        <taxon>Bangiaceae</taxon>
        <taxon>Wildemania</taxon>
    </lineage>
</organism>
<feature type="transmembrane region" description="Helical" evidence="5">
    <location>
        <begin position="88"/>
        <end position="107"/>
    </location>
</feature>
<dbReference type="GO" id="GO:0043190">
    <property type="term" value="C:ATP-binding cassette (ABC) transporter complex"/>
    <property type="evidence" value="ECO:0007669"/>
    <property type="project" value="InterPro"/>
</dbReference>
<keyword evidence="7" id="KW-0934">Plastid</keyword>
<dbReference type="PANTHER" id="PTHR43077:SF10">
    <property type="entry name" value="TRANSPORT PERMEASE PROTEIN"/>
    <property type="match status" value="1"/>
</dbReference>
<dbReference type="InterPro" id="IPR013525">
    <property type="entry name" value="ABC2_TM"/>
</dbReference>
<evidence type="ECO:0000256" key="4">
    <source>
        <dbReference type="ARBA" id="ARBA00023136"/>
    </source>
</evidence>
<geneLocation type="plastid" evidence="7"/>
<keyword evidence="2 5" id="KW-0812">Transmembrane</keyword>
<protein>
    <submittedName>
        <fullName evidence="7">ABC-2 type transporter</fullName>
    </submittedName>
</protein>
<name>A0A126G279_WILSC</name>
<feature type="transmembrane region" description="Helical" evidence="5">
    <location>
        <begin position="268"/>
        <end position="287"/>
    </location>
</feature>
<evidence type="ECO:0000256" key="3">
    <source>
        <dbReference type="ARBA" id="ARBA00022989"/>
    </source>
</evidence>
<dbReference type="Pfam" id="PF01061">
    <property type="entry name" value="ABC2_membrane"/>
    <property type="match status" value="1"/>
</dbReference>
<dbReference type="GO" id="GO:0140359">
    <property type="term" value="F:ABC-type transporter activity"/>
    <property type="evidence" value="ECO:0007669"/>
    <property type="project" value="InterPro"/>
</dbReference>
<dbReference type="PANTHER" id="PTHR43077">
    <property type="entry name" value="TRANSPORT PERMEASE YVFS-RELATED"/>
    <property type="match status" value="1"/>
</dbReference>
<dbReference type="PROSITE" id="PS51012">
    <property type="entry name" value="ABC_TM2"/>
    <property type="match status" value="1"/>
</dbReference>
<keyword evidence="4 5" id="KW-0472">Membrane</keyword>
<evidence type="ECO:0000256" key="1">
    <source>
        <dbReference type="ARBA" id="ARBA00004141"/>
    </source>
</evidence>
<evidence type="ECO:0000256" key="5">
    <source>
        <dbReference type="SAM" id="Phobius"/>
    </source>
</evidence>
<feature type="transmembrane region" description="Helical" evidence="5">
    <location>
        <begin position="164"/>
        <end position="188"/>
    </location>
</feature>
<feature type="transmembrane region" description="Helical" evidence="5">
    <location>
        <begin position="47"/>
        <end position="68"/>
    </location>
</feature>
<accession>A0A126G279</accession>
<feature type="transmembrane region" description="Helical" evidence="5">
    <location>
        <begin position="195"/>
        <end position="218"/>
    </location>
</feature>
<evidence type="ECO:0000256" key="2">
    <source>
        <dbReference type="ARBA" id="ARBA00022692"/>
    </source>
</evidence>
<dbReference type="InterPro" id="IPR000412">
    <property type="entry name" value="ABC_2_transport"/>
</dbReference>
<feature type="domain" description="ABC transmembrane type-2" evidence="6">
    <location>
        <begin position="47"/>
        <end position="286"/>
    </location>
</feature>
<gene>
    <name evidence="7" type="primary">ycf38</name>
</gene>
<sequence length="292" mass="32596">MTFIFPVQTDLKPILKFEATRVFSYSIIQEIQALVKRLFLQVWRRPATLMAGIIQPLLWLVLFGGLFYNTPVNLFTINTTYNCFLSSGIIIFTSFTGALNSGLPLMFDREFGFLNRLLTAPLISRSSIIFSSAVFMTCISLIQVIFIVIASLFMGNSSLPLNATLIFCVIILLITVGVTMLSLALAFTLPGHIELLALILVVNLPFLFSSTALAPLYFMPPWLQLIASLNPLSYAIEGVRYLYYSSVNWNFTESVIRISWGEISLGQIIILLVILDLIGAYIVSNILKAKLN</sequence>
<dbReference type="AlphaFoldDB" id="A0A126G279"/>
<keyword evidence="3 5" id="KW-1133">Transmembrane helix</keyword>
<reference evidence="7" key="1">
    <citation type="submission" date="2015-03" db="EMBL/GenBank/DDBJ databases">
        <title>Plastid genome analysis of the type material of Wildemania schizophylla (Bangiales, Rhodophyta).</title>
        <authorList>
            <person name="Hughey J.R."/>
        </authorList>
    </citation>
    <scope>NUCLEOTIDE SEQUENCE</scope>
</reference>
<dbReference type="InterPro" id="IPR051328">
    <property type="entry name" value="T7SS_ABC-Transporter"/>
</dbReference>